<dbReference type="SUPFAM" id="SSF55729">
    <property type="entry name" value="Acyl-CoA N-acyltransferases (Nat)"/>
    <property type="match status" value="2"/>
</dbReference>
<evidence type="ECO:0000313" key="3">
    <source>
        <dbReference type="EMBL" id="CAD2216213.1"/>
    </source>
</evidence>
<dbReference type="PANTHER" id="PTHR13947">
    <property type="entry name" value="GNAT FAMILY N-ACETYLTRANSFERASE"/>
    <property type="match status" value="1"/>
</dbReference>
<dbReference type="InterPro" id="IPR016181">
    <property type="entry name" value="Acyl_CoA_acyltransferase"/>
</dbReference>
<proteinExistence type="predicted"/>
<gene>
    <name evidence="3" type="ORF">ADEAN_000367400</name>
</gene>
<evidence type="ECO:0000256" key="1">
    <source>
        <dbReference type="ARBA" id="ARBA00022679"/>
    </source>
</evidence>
<keyword evidence="1 3" id="KW-0808">Transferase</keyword>
<feature type="domain" description="N-acetyltransferase" evidence="2">
    <location>
        <begin position="185"/>
        <end position="325"/>
    </location>
</feature>
<evidence type="ECO:0000259" key="2">
    <source>
        <dbReference type="PROSITE" id="PS51186"/>
    </source>
</evidence>
<evidence type="ECO:0000313" key="4">
    <source>
        <dbReference type="Proteomes" id="UP000515908"/>
    </source>
</evidence>
<accession>A0A7G2CBV7</accession>
<dbReference type="Gene3D" id="3.40.630.30">
    <property type="match status" value="2"/>
</dbReference>
<name>A0A7G2CBV7_9TRYP</name>
<dbReference type="EMBL" id="LR877150">
    <property type="protein sequence ID" value="CAD2216213.1"/>
    <property type="molecule type" value="Genomic_DNA"/>
</dbReference>
<dbReference type="PROSITE" id="PS51186">
    <property type="entry name" value="GNAT"/>
    <property type="match status" value="2"/>
</dbReference>
<dbReference type="Pfam" id="PF13673">
    <property type="entry name" value="Acetyltransf_10"/>
    <property type="match status" value="1"/>
</dbReference>
<dbReference type="Proteomes" id="UP000515908">
    <property type="component" value="Chromosome 06"/>
</dbReference>
<dbReference type="Pfam" id="PF00583">
    <property type="entry name" value="Acetyltransf_1"/>
    <property type="match status" value="1"/>
</dbReference>
<dbReference type="InterPro" id="IPR000182">
    <property type="entry name" value="GNAT_dom"/>
</dbReference>
<feature type="domain" description="N-acetyltransferase" evidence="2">
    <location>
        <begin position="13"/>
        <end position="166"/>
    </location>
</feature>
<dbReference type="GO" id="GO:0008080">
    <property type="term" value="F:N-acetyltransferase activity"/>
    <property type="evidence" value="ECO:0007669"/>
    <property type="project" value="InterPro"/>
</dbReference>
<keyword evidence="4" id="KW-1185">Reference proteome</keyword>
<dbReference type="CDD" id="cd04301">
    <property type="entry name" value="NAT_SF"/>
    <property type="match status" value="1"/>
</dbReference>
<organism evidence="3 4">
    <name type="scientific">Angomonas deanei</name>
    <dbReference type="NCBI Taxonomy" id="59799"/>
    <lineage>
        <taxon>Eukaryota</taxon>
        <taxon>Discoba</taxon>
        <taxon>Euglenozoa</taxon>
        <taxon>Kinetoplastea</taxon>
        <taxon>Metakinetoplastina</taxon>
        <taxon>Trypanosomatida</taxon>
        <taxon>Trypanosomatidae</taxon>
        <taxon>Strigomonadinae</taxon>
        <taxon>Angomonas</taxon>
    </lineage>
</organism>
<dbReference type="VEuPathDB" id="TriTrypDB:ADEAN_000367400"/>
<protein>
    <submittedName>
        <fullName evidence="3">Acetyltransferase (GNAT) family/Acetyltransferase (GNAT) domain containing protein, putative</fullName>
    </submittedName>
</protein>
<dbReference type="InterPro" id="IPR050769">
    <property type="entry name" value="NAT_camello-type"/>
</dbReference>
<reference evidence="3 4" key="1">
    <citation type="submission" date="2020-08" db="EMBL/GenBank/DDBJ databases">
        <authorList>
            <person name="Newling K."/>
            <person name="Davey J."/>
            <person name="Forrester S."/>
        </authorList>
    </citation>
    <scope>NUCLEOTIDE SEQUENCE [LARGE SCALE GENOMIC DNA]</scope>
    <source>
        <strain evidence="4">Crithidia deanei Carvalho (ATCC PRA-265)</strain>
    </source>
</reference>
<dbReference type="AlphaFoldDB" id="A0A7G2CBV7"/>
<sequence>MPQVGINAASITAPFASVAGKKLNFLYKPTLRADISAKAKSHIDGHLKAKGLTLPPFNPVDWAFTARSPDNKITAICMGYCAWTECQVNTLAVTQAFQPPKGTGTVILRAVEEFARKNNQSRLALHTYSWQAKPFYEKLGFRDFGTQTGVPPGHARHNLEKVFSWEGSALPPLPSGEAAQLKLVEEPVEAHPALDQQCQNWLNDDTQRRNTNKNIPDYVKQLYGLEVVDPQTNKPIGAVVYETLWSEAHVSYYTVAPEMQRKGVGSKMLEDFKLIASEKGCGRIALETISPEKKALFEKFGFKVFGVQEDIPVKGMTRYFMENVF</sequence>
<dbReference type="PANTHER" id="PTHR13947:SF37">
    <property type="entry name" value="LD18367P"/>
    <property type="match status" value="1"/>
</dbReference>